<dbReference type="AlphaFoldDB" id="A0A2K2DHQ1"/>
<dbReference type="EnsemblPlants" id="PNT73799">
    <property type="protein sequence ID" value="PNT73799"/>
    <property type="gene ID" value="BRADI_1g01835v3"/>
</dbReference>
<evidence type="ECO:0000313" key="2">
    <source>
        <dbReference type="EnsemblPlants" id="PNT73799"/>
    </source>
</evidence>
<gene>
    <name evidence="1" type="ORF">BRADI_1g01835v3</name>
</gene>
<reference evidence="2" key="3">
    <citation type="submission" date="2018-08" db="UniProtKB">
        <authorList>
            <consortium name="EnsemblPlants"/>
        </authorList>
    </citation>
    <scope>IDENTIFICATION</scope>
    <source>
        <strain evidence="2">cv. Bd21</strain>
    </source>
</reference>
<dbReference type="Proteomes" id="UP000008810">
    <property type="component" value="Chromosome 1"/>
</dbReference>
<sequence>MELKRCINIIGRFYSQHNPKGPQTCHVSPFVSCNQLTLCKSNNFISSITMFLVSISTLPELPGYYVVSICIIKTNMITC</sequence>
<name>A0A2K2DHQ1_BRADI</name>
<dbReference type="EMBL" id="CM000880">
    <property type="protein sequence ID" value="PNT73799.1"/>
    <property type="molecule type" value="Genomic_DNA"/>
</dbReference>
<keyword evidence="3" id="KW-1185">Reference proteome</keyword>
<dbReference type="InParanoid" id="A0A2K2DHQ1"/>
<organism evidence="1">
    <name type="scientific">Brachypodium distachyon</name>
    <name type="common">Purple false brome</name>
    <name type="synonym">Trachynia distachya</name>
    <dbReference type="NCBI Taxonomy" id="15368"/>
    <lineage>
        <taxon>Eukaryota</taxon>
        <taxon>Viridiplantae</taxon>
        <taxon>Streptophyta</taxon>
        <taxon>Embryophyta</taxon>
        <taxon>Tracheophyta</taxon>
        <taxon>Spermatophyta</taxon>
        <taxon>Magnoliopsida</taxon>
        <taxon>Liliopsida</taxon>
        <taxon>Poales</taxon>
        <taxon>Poaceae</taxon>
        <taxon>BOP clade</taxon>
        <taxon>Pooideae</taxon>
        <taxon>Stipodae</taxon>
        <taxon>Brachypodieae</taxon>
        <taxon>Brachypodium</taxon>
    </lineage>
</organism>
<reference evidence="1 2" key="1">
    <citation type="journal article" date="2010" name="Nature">
        <title>Genome sequencing and analysis of the model grass Brachypodium distachyon.</title>
        <authorList>
            <consortium name="International Brachypodium Initiative"/>
        </authorList>
    </citation>
    <scope>NUCLEOTIDE SEQUENCE [LARGE SCALE GENOMIC DNA]</scope>
    <source>
        <strain evidence="1 2">Bd21</strain>
    </source>
</reference>
<evidence type="ECO:0000313" key="1">
    <source>
        <dbReference type="EMBL" id="PNT73799.1"/>
    </source>
</evidence>
<reference evidence="1" key="2">
    <citation type="submission" date="2017-06" db="EMBL/GenBank/DDBJ databases">
        <title>WGS assembly of Brachypodium distachyon.</title>
        <authorList>
            <consortium name="The International Brachypodium Initiative"/>
            <person name="Lucas S."/>
            <person name="Harmon-Smith M."/>
            <person name="Lail K."/>
            <person name="Tice H."/>
            <person name="Grimwood J."/>
            <person name="Bruce D."/>
            <person name="Barry K."/>
            <person name="Shu S."/>
            <person name="Lindquist E."/>
            <person name="Wang M."/>
            <person name="Pitluck S."/>
            <person name="Vogel J.P."/>
            <person name="Garvin D.F."/>
            <person name="Mockler T.C."/>
            <person name="Schmutz J."/>
            <person name="Rokhsar D."/>
            <person name="Bevan M.W."/>
        </authorList>
    </citation>
    <scope>NUCLEOTIDE SEQUENCE</scope>
    <source>
        <strain evidence="1">Bd21</strain>
    </source>
</reference>
<proteinExistence type="predicted"/>
<accession>A0A2K2DHQ1</accession>
<evidence type="ECO:0000313" key="3">
    <source>
        <dbReference type="Proteomes" id="UP000008810"/>
    </source>
</evidence>
<dbReference type="Gramene" id="PNT73799">
    <property type="protein sequence ID" value="PNT73799"/>
    <property type="gene ID" value="BRADI_1g01835v3"/>
</dbReference>
<protein>
    <submittedName>
        <fullName evidence="1 2">Uncharacterized protein</fullName>
    </submittedName>
</protein>